<evidence type="ECO:0000313" key="2">
    <source>
        <dbReference type="EMBL" id="KKK83729.1"/>
    </source>
</evidence>
<organism evidence="2">
    <name type="scientific">marine sediment metagenome</name>
    <dbReference type="NCBI Taxonomy" id="412755"/>
    <lineage>
        <taxon>unclassified sequences</taxon>
        <taxon>metagenomes</taxon>
        <taxon>ecological metagenomes</taxon>
    </lineage>
</organism>
<dbReference type="AlphaFoldDB" id="A0A0F9AZA3"/>
<accession>A0A0F9AZA3</accession>
<dbReference type="GO" id="GO:0004519">
    <property type="term" value="F:endonuclease activity"/>
    <property type="evidence" value="ECO:0007669"/>
    <property type="project" value="InterPro"/>
</dbReference>
<dbReference type="Pfam" id="PF20441">
    <property type="entry name" value="TerL_nuclease"/>
    <property type="match status" value="1"/>
</dbReference>
<dbReference type="InterPro" id="IPR005021">
    <property type="entry name" value="Terminase_largesu-like"/>
</dbReference>
<comment type="caution">
    <text evidence="2">The sequence shown here is derived from an EMBL/GenBank/DDBJ whole genome shotgun (WGS) entry which is preliminary data.</text>
</comment>
<proteinExistence type="predicted"/>
<reference evidence="2" key="1">
    <citation type="journal article" date="2015" name="Nature">
        <title>Complex archaea that bridge the gap between prokaryotes and eukaryotes.</title>
        <authorList>
            <person name="Spang A."/>
            <person name="Saw J.H."/>
            <person name="Jorgensen S.L."/>
            <person name="Zaremba-Niedzwiedzka K."/>
            <person name="Martijn J."/>
            <person name="Lind A.E."/>
            <person name="van Eijk R."/>
            <person name="Schleper C."/>
            <person name="Guy L."/>
            <person name="Ettema T.J."/>
        </authorList>
    </citation>
    <scope>NUCLEOTIDE SEQUENCE</scope>
</reference>
<dbReference type="PANTHER" id="PTHR41287">
    <property type="match status" value="1"/>
</dbReference>
<protein>
    <recommendedName>
        <fullName evidence="1">Terminase large subunit-like endonuclease domain-containing protein</fullName>
    </recommendedName>
</protein>
<dbReference type="Gene3D" id="3.30.420.240">
    <property type="match status" value="1"/>
</dbReference>
<feature type="non-terminal residue" evidence="2">
    <location>
        <position position="1"/>
    </location>
</feature>
<feature type="domain" description="Terminase large subunit-like endonuclease" evidence="1">
    <location>
        <begin position="54"/>
        <end position="325"/>
    </location>
</feature>
<gene>
    <name evidence="2" type="ORF">LCGC14_2790460</name>
</gene>
<dbReference type="PANTHER" id="PTHR41287:SF1">
    <property type="entry name" value="PROTEIN YMFN"/>
    <property type="match status" value="1"/>
</dbReference>
<evidence type="ECO:0000259" key="1">
    <source>
        <dbReference type="Pfam" id="PF20441"/>
    </source>
</evidence>
<sequence length="370" mass="41462">RKLKYARAVRDNGGDPDRPGYAPEFLPVIYELPRDEAYAIHKRNGKQVYGWELESNWWKANPNLGVTIPVEAMREECRKAKEDPSQLNSFLRLNLNVVTDADEGAIDMGKWDQCGDDVDPIAWRAKRLEELRGEPCYGGLDLGSSSDLTAFVLVFGDGEDGYEILPWFWVPEDSALSRQHKDKVPYVTWIEQGFVESTSDDWTNYNEVARMIGKLASEYAIRNVAIDRAFQGDQMMQVLREEHGIDVVPMGAGTLTQTAPTKRWLDLIHTGRLAHGNNPVMRWQAGNLVVWRDESGGMKPNKKKSTEKIDGQAAAIMALACAMVAENAGPSMLRTIRRQRSFLGKTVSVKGDANGTAAQHHPADRCEPFQ</sequence>
<dbReference type="EMBL" id="LAZR01052087">
    <property type="protein sequence ID" value="KKK83729.1"/>
    <property type="molecule type" value="Genomic_DNA"/>
</dbReference>
<name>A0A0F9AZA3_9ZZZZ</name>
<dbReference type="InterPro" id="IPR046462">
    <property type="entry name" value="TerL_nuclease"/>
</dbReference>